<organism evidence="2 3">
    <name type="scientific">Trypanosoma rangeli SC58</name>
    <dbReference type="NCBI Taxonomy" id="429131"/>
    <lineage>
        <taxon>Eukaryota</taxon>
        <taxon>Discoba</taxon>
        <taxon>Euglenozoa</taxon>
        <taxon>Kinetoplastea</taxon>
        <taxon>Metakinetoplastina</taxon>
        <taxon>Trypanosomatida</taxon>
        <taxon>Trypanosomatidae</taxon>
        <taxon>Trypanosoma</taxon>
        <taxon>Herpetosoma</taxon>
    </lineage>
</organism>
<proteinExistence type="predicted"/>
<dbReference type="VEuPathDB" id="TriTrypDB:TRSC58_07187"/>
<keyword evidence="3" id="KW-1185">Reference proteome</keyword>
<dbReference type="OrthoDB" id="10615731at2759"/>
<sequence>MPFLFYLPNPKRSPRLAVAWSRWCLFPGSRAECQVGGEESMCKVGGAHQLLTEAVGGSGAKPWAKSWLPRGAAGEPKKGAEKVSCTRSLGGRWGRKPAILRSRCRSALRCLSATNRRVWSTESKASAQPTCTAPTFSRFSRQMIWQRRRVGGPGFDRLRRKSACWEKPLASTVLRMRCASSLSATSRRQLAKAVGRSKTGSPAGLPSLRGGMATPVLQENGTRPSPTPSPSVAATASRVLGGRWRRALQRPAHTQETPHAKQRRGASPVKLDTMGRGPFHAGSTSRHTCFPRQPRAPS</sequence>
<feature type="region of interest" description="Disordered" evidence="1">
    <location>
        <begin position="248"/>
        <end position="298"/>
    </location>
</feature>
<evidence type="ECO:0000313" key="2">
    <source>
        <dbReference type="EMBL" id="ESL05183.1"/>
    </source>
</evidence>
<dbReference type="Proteomes" id="UP000031737">
    <property type="component" value="Unassembled WGS sequence"/>
</dbReference>
<gene>
    <name evidence="2" type="ORF">TRSC58_07187</name>
</gene>
<comment type="caution">
    <text evidence="2">The sequence shown here is derived from an EMBL/GenBank/DDBJ whole genome shotgun (WGS) entry which is preliminary data.</text>
</comment>
<evidence type="ECO:0000256" key="1">
    <source>
        <dbReference type="SAM" id="MobiDB-lite"/>
    </source>
</evidence>
<evidence type="ECO:0000313" key="3">
    <source>
        <dbReference type="Proteomes" id="UP000031737"/>
    </source>
</evidence>
<accession>A0A061IRS9</accession>
<dbReference type="EMBL" id="AUPL01007187">
    <property type="protein sequence ID" value="ESL05183.1"/>
    <property type="molecule type" value="Genomic_DNA"/>
</dbReference>
<reference evidence="2 3" key="1">
    <citation type="submission" date="2013-07" db="EMBL/GenBank/DDBJ databases">
        <authorList>
            <person name="Stoco P.H."/>
            <person name="Wagner G."/>
            <person name="Gerber A."/>
            <person name="Zaha A."/>
            <person name="Thompson C."/>
            <person name="Bartholomeu D.C."/>
            <person name="Luckemeyer D.D."/>
            <person name="Bahia D."/>
            <person name="Loreto E."/>
            <person name="Prestes E.B."/>
            <person name="Lima F.M."/>
            <person name="Rodrigues-Luiz G."/>
            <person name="Vallejo G.A."/>
            <person name="Filho J.F."/>
            <person name="Monteiro K.M."/>
            <person name="Tyler K.M."/>
            <person name="de Almeida L.G."/>
            <person name="Ortiz M.F."/>
            <person name="Siervo M.A."/>
            <person name="de Moraes M.H."/>
            <person name="Cunha O.L."/>
            <person name="Mendonca-Neto R."/>
            <person name="Silva R."/>
            <person name="Teixeira S.M."/>
            <person name="Murta S.M."/>
            <person name="Sincero T.C."/>
            <person name="Mendes T.A."/>
            <person name="Urmenyi T.P."/>
            <person name="Silva V.G."/>
            <person name="da Rocha W.D."/>
            <person name="Andersson B."/>
            <person name="Romanha A.J."/>
            <person name="Steindel M."/>
            <person name="de Vasconcelos A.T."/>
            <person name="Grisard E.C."/>
        </authorList>
    </citation>
    <scope>NUCLEOTIDE SEQUENCE [LARGE SCALE GENOMIC DNA]</scope>
    <source>
        <strain evidence="2 3">SC58</strain>
    </source>
</reference>
<protein>
    <submittedName>
        <fullName evidence="2">Uncharacterized protein</fullName>
    </submittedName>
</protein>
<feature type="region of interest" description="Disordered" evidence="1">
    <location>
        <begin position="190"/>
        <end position="235"/>
    </location>
</feature>
<name>A0A061IRS9_TRYRA</name>
<dbReference type="AlphaFoldDB" id="A0A061IRS9"/>